<evidence type="ECO:0000256" key="1">
    <source>
        <dbReference type="SAM" id="MobiDB-lite"/>
    </source>
</evidence>
<dbReference type="Gramene" id="OIT27014">
    <property type="protein sequence ID" value="OIT27014"/>
    <property type="gene ID" value="A4A49_34478"/>
</dbReference>
<feature type="compositionally biased region" description="Basic and acidic residues" evidence="1">
    <location>
        <begin position="127"/>
        <end position="136"/>
    </location>
</feature>
<name>A0A1J6KC78_NICAT</name>
<accession>A0A1J6KC78</accession>
<evidence type="ECO:0000313" key="3">
    <source>
        <dbReference type="Proteomes" id="UP000187609"/>
    </source>
</evidence>
<sequence>MAGIATALMTDNPSKEWIVDSGPTHHIAASLDILHFKTELKTARGSVSFEHELLQGHAADHTLEPLETPAADHAPEGEADIADNFGAVHEVHEDDEDDAVCENASISHVEEVNVDVAVSEQVPEPQQAEHDEHTENDPAPSQSLDVECMEAAPEYIPSEIKGQDPRRSGRSTKEPIWLQDYVTKSKAHNVALYPILDYLCFNQLSQACKSFVAKVSALTEPQNFTEASRDKR</sequence>
<proteinExistence type="predicted"/>
<keyword evidence="3" id="KW-1185">Reference proteome</keyword>
<protein>
    <submittedName>
        <fullName evidence="2">Uncharacterized protein</fullName>
    </submittedName>
</protein>
<dbReference type="Proteomes" id="UP000187609">
    <property type="component" value="Unassembled WGS sequence"/>
</dbReference>
<reference evidence="2" key="1">
    <citation type="submission" date="2016-11" db="EMBL/GenBank/DDBJ databases">
        <title>The genome of Nicotiana attenuata.</title>
        <authorList>
            <person name="Xu S."/>
            <person name="Brockmoeller T."/>
            <person name="Gaquerel E."/>
            <person name="Navarro A."/>
            <person name="Kuhl H."/>
            <person name="Gase K."/>
            <person name="Ling Z."/>
            <person name="Zhou W."/>
            <person name="Kreitzer C."/>
            <person name="Stanke M."/>
            <person name="Tang H."/>
            <person name="Lyons E."/>
            <person name="Pandey P."/>
            <person name="Pandey S.P."/>
            <person name="Timmermann B."/>
            <person name="Baldwin I.T."/>
        </authorList>
    </citation>
    <scope>NUCLEOTIDE SEQUENCE [LARGE SCALE GENOMIC DNA]</scope>
    <source>
        <strain evidence="2">UT</strain>
    </source>
</reference>
<dbReference type="OMA" id="EHTENDP"/>
<gene>
    <name evidence="2" type="ORF">A4A49_34478</name>
</gene>
<organism evidence="2 3">
    <name type="scientific">Nicotiana attenuata</name>
    <name type="common">Coyote tobacco</name>
    <dbReference type="NCBI Taxonomy" id="49451"/>
    <lineage>
        <taxon>Eukaryota</taxon>
        <taxon>Viridiplantae</taxon>
        <taxon>Streptophyta</taxon>
        <taxon>Embryophyta</taxon>
        <taxon>Tracheophyta</taxon>
        <taxon>Spermatophyta</taxon>
        <taxon>Magnoliopsida</taxon>
        <taxon>eudicotyledons</taxon>
        <taxon>Gunneridae</taxon>
        <taxon>Pentapetalae</taxon>
        <taxon>asterids</taxon>
        <taxon>lamiids</taxon>
        <taxon>Solanales</taxon>
        <taxon>Solanaceae</taxon>
        <taxon>Nicotianoideae</taxon>
        <taxon>Nicotianeae</taxon>
        <taxon>Nicotiana</taxon>
    </lineage>
</organism>
<comment type="caution">
    <text evidence="2">The sequence shown here is derived from an EMBL/GenBank/DDBJ whole genome shotgun (WGS) entry which is preliminary data.</text>
</comment>
<dbReference type="EMBL" id="MJEQ01002562">
    <property type="protein sequence ID" value="OIT27014.1"/>
    <property type="molecule type" value="Genomic_DNA"/>
</dbReference>
<feature type="region of interest" description="Disordered" evidence="1">
    <location>
        <begin position="123"/>
        <end position="142"/>
    </location>
</feature>
<dbReference type="AlphaFoldDB" id="A0A1J6KC78"/>
<evidence type="ECO:0000313" key="2">
    <source>
        <dbReference type="EMBL" id="OIT27014.1"/>
    </source>
</evidence>